<protein>
    <submittedName>
        <fullName evidence="2">Uncharacterized protein</fullName>
    </submittedName>
</protein>
<feature type="compositionally biased region" description="Polar residues" evidence="1">
    <location>
        <begin position="421"/>
        <end position="435"/>
    </location>
</feature>
<dbReference type="Proteomes" id="UP000298030">
    <property type="component" value="Unassembled WGS sequence"/>
</dbReference>
<dbReference type="EMBL" id="QPFP01000001">
    <property type="protein sequence ID" value="TEB39868.1"/>
    <property type="molecule type" value="Genomic_DNA"/>
</dbReference>
<keyword evidence="3" id="KW-1185">Reference proteome</keyword>
<feature type="compositionally biased region" description="Acidic residues" evidence="1">
    <location>
        <begin position="203"/>
        <end position="235"/>
    </location>
</feature>
<evidence type="ECO:0000313" key="2">
    <source>
        <dbReference type="EMBL" id="TEB39868.1"/>
    </source>
</evidence>
<proteinExistence type="predicted"/>
<feature type="compositionally biased region" description="Polar residues" evidence="1">
    <location>
        <begin position="34"/>
        <end position="49"/>
    </location>
</feature>
<name>A0A4Y7U1E4_COPMI</name>
<feature type="region of interest" description="Disordered" evidence="1">
    <location>
        <begin position="1"/>
        <end position="266"/>
    </location>
</feature>
<dbReference type="AlphaFoldDB" id="A0A4Y7U1E4"/>
<gene>
    <name evidence="2" type="ORF">FA13DRAFT_1784520</name>
</gene>
<feature type="region of interest" description="Disordered" evidence="1">
    <location>
        <begin position="418"/>
        <end position="450"/>
    </location>
</feature>
<accession>A0A4Y7U1E4</accession>
<organism evidence="2 3">
    <name type="scientific">Coprinellus micaceus</name>
    <name type="common">Glistening ink-cap mushroom</name>
    <name type="synonym">Coprinus micaceus</name>
    <dbReference type="NCBI Taxonomy" id="71717"/>
    <lineage>
        <taxon>Eukaryota</taxon>
        <taxon>Fungi</taxon>
        <taxon>Dikarya</taxon>
        <taxon>Basidiomycota</taxon>
        <taxon>Agaricomycotina</taxon>
        <taxon>Agaricomycetes</taxon>
        <taxon>Agaricomycetidae</taxon>
        <taxon>Agaricales</taxon>
        <taxon>Agaricineae</taxon>
        <taxon>Psathyrellaceae</taxon>
        <taxon>Coprinellus</taxon>
    </lineage>
</organism>
<reference evidence="2 3" key="1">
    <citation type="journal article" date="2019" name="Nat. Ecol. Evol.">
        <title>Megaphylogeny resolves global patterns of mushroom evolution.</title>
        <authorList>
            <person name="Varga T."/>
            <person name="Krizsan K."/>
            <person name="Foldi C."/>
            <person name="Dima B."/>
            <person name="Sanchez-Garcia M."/>
            <person name="Sanchez-Ramirez S."/>
            <person name="Szollosi G.J."/>
            <person name="Szarkandi J.G."/>
            <person name="Papp V."/>
            <person name="Albert L."/>
            <person name="Andreopoulos W."/>
            <person name="Angelini C."/>
            <person name="Antonin V."/>
            <person name="Barry K.W."/>
            <person name="Bougher N.L."/>
            <person name="Buchanan P."/>
            <person name="Buyck B."/>
            <person name="Bense V."/>
            <person name="Catcheside P."/>
            <person name="Chovatia M."/>
            <person name="Cooper J."/>
            <person name="Damon W."/>
            <person name="Desjardin D."/>
            <person name="Finy P."/>
            <person name="Geml J."/>
            <person name="Haridas S."/>
            <person name="Hughes K."/>
            <person name="Justo A."/>
            <person name="Karasinski D."/>
            <person name="Kautmanova I."/>
            <person name="Kiss B."/>
            <person name="Kocsube S."/>
            <person name="Kotiranta H."/>
            <person name="LaButti K.M."/>
            <person name="Lechner B.E."/>
            <person name="Liimatainen K."/>
            <person name="Lipzen A."/>
            <person name="Lukacs Z."/>
            <person name="Mihaltcheva S."/>
            <person name="Morgado L.N."/>
            <person name="Niskanen T."/>
            <person name="Noordeloos M.E."/>
            <person name="Ohm R.A."/>
            <person name="Ortiz-Santana B."/>
            <person name="Ovrebo C."/>
            <person name="Racz N."/>
            <person name="Riley R."/>
            <person name="Savchenko A."/>
            <person name="Shiryaev A."/>
            <person name="Soop K."/>
            <person name="Spirin V."/>
            <person name="Szebenyi C."/>
            <person name="Tomsovsky M."/>
            <person name="Tulloss R.E."/>
            <person name="Uehling J."/>
            <person name="Grigoriev I.V."/>
            <person name="Vagvolgyi C."/>
            <person name="Papp T."/>
            <person name="Martin F.M."/>
            <person name="Miettinen O."/>
            <person name="Hibbett D.S."/>
            <person name="Nagy L.G."/>
        </authorList>
    </citation>
    <scope>NUCLEOTIDE SEQUENCE [LARGE SCALE GENOMIC DNA]</scope>
    <source>
        <strain evidence="2 3">FP101781</strain>
    </source>
</reference>
<comment type="caution">
    <text evidence="2">The sequence shown here is derived from an EMBL/GenBank/DDBJ whole genome shotgun (WGS) entry which is preliminary data.</text>
</comment>
<feature type="compositionally biased region" description="Polar residues" evidence="1">
    <location>
        <begin position="18"/>
        <end position="27"/>
    </location>
</feature>
<evidence type="ECO:0000256" key="1">
    <source>
        <dbReference type="SAM" id="MobiDB-lite"/>
    </source>
</evidence>
<evidence type="ECO:0000313" key="3">
    <source>
        <dbReference type="Proteomes" id="UP000298030"/>
    </source>
</evidence>
<sequence>MAPDKPPRHVAKGKEPQPHQTARTSAPTKIRKAGSNTPEPRQEASSTAGSIMLIGNPPQKSMAGDRSPLLQKRKAGLKAGSTELISNPPKKLKAGDKNAPTTVPSAPPQKRKVGPKAGSTKLIANPPKKLKAGDENAPTTTSSAPPRKRKVGLTEPIGSLSKKLKAGDENVLLPKKKAGSRASESRHVASSPKGKSVGHETNETDGEDGEDGEASEWEPNGDDKSGDEDEDDLDEDRFLERDAEDIGIPSAIAPTPPRNSNDPNSHWKTPIGVGLYLPYLLDMQRQFATLHGNPGGEIRDTVVNRQCYTVDQEPIFFKQVISFSCKKPSWKKLEKLGRHIVTGISAVKNALYGRAVDAGGVKYKYKVFFDTTPDVTDCLDDRAMLWGKQRVDLGIRTRTKSLASGAALTMQTMDGRIQGEQGKSTSGQPGHQSSWEALRAKHQSPSDPVPPWDALGCPGTGMLWLLWLLWGAQGYSGVLTGQQGFDIISSQVIILFCNYCSVH</sequence>